<dbReference type="STRING" id="1498499.EP47_12340"/>
<proteinExistence type="predicted"/>
<name>A0A0A2SWK9_9GAMM</name>
<accession>A0A0A2SWK9</accession>
<dbReference type="EMBL" id="JNCF01000009">
    <property type="protein sequence ID" value="KGP63814.1"/>
    <property type="molecule type" value="Genomic_DNA"/>
</dbReference>
<sequence length="69" mass="7250">MNKSLNKIFAILIGAIVSIGFSHLAIADDVCKARCEVHSKGCVKGCDGDTDCILNCSDTRDGCVNDCGD</sequence>
<dbReference type="OrthoDB" id="5657088at2"/>
<organism evidence="2 3">
    <name type="scientific">Legionella norrlandica</name>
    <dbReference type="NCBI Taxonomy" id="1498499"/>
    <lineage>
        <taxon>Bacteria</taxon>
        <taxon>Pseudomonadati</taxon>
        <taxon>Pseudomonadota</taxon>
        <taxon>Gammaproteobacteria</taxon>
        <taxon>Legionellales</taxon>
        <taxon>Legionellaceae</taxon>
        <taxon>Legionella</taxon>
    </lineage>
</organism>
<gene>
    <name evidence="2" type="ORF">EP47_12340</name>
</gene>
<keyword evidence="1" id="KW-0732">Signal</keyword>
<feature type="signal peptide" evidence="1">
    <location>
        <begin position="1"/>
        <end position="27"/>
    </location>
</feature>
<comment type="caution">
    <text evidence="2">The sequence shown here is derived from an EMBL/GenBank/DDBJ whole genome shotgun (WGS) entry which is preliminary data.</text>
</comment>
<keyword evidence="3" id="KW-1185">Reference proteome</keyword>
<protein>
    <submittedName>
        <fullName evidence="2">Uncharacterized protein</fullName>
    </submittedName>
</protein>
<dbReference type="Proteomes" id="UP000054422">
    <property type="component" value="Unassembled WGS sequence"/>
</dbReference>
<evidence type="ECO:0000313" key="3">
    <source>
        <dbReference type="Proteomes" id="UP000054422"/>
    </source>
</evidence>
<evidence type="ECO:0000313" key="2">
    <source>
        <dbReference type="EMBL" id="KGP63814.1"/>
    </source>
</evidence>
<evidence type="ECO:0000256" key="1">
    <source>
        <dbReference type="SAM" id="SignalP"/>
    </source>
</evidence>
<dbReference type="AlphaFoldDB" id="A0A0A2SWK9"/>
<feature type="chain" id="PRO_5001993909" evidence="1">
    <location>
        <begin position="28"/>
        <end position="69"/>
    </location>
</feature>
<reference evidence="2 3" key="1">
    <citation type="submission" date="2014-05" db="EMBL/GenBank/DDBJ databases">
        <authorList>
            <person name="Rizzardi K."/>
            <person name="Winiecka-Krusnell J."/>
            <person name="Ramliden M."/>
            <person name="Alm E."/>
            <person name="Andersson S."/>
            <person name="Byfors S."/>
        </authorList>
    </citation>
    <scope>NUCLEOTIDE SEQUENCE [LARGE SCALE GENOMIC DNA]</scope>
    <source>
        <strain evidence="2 3">LEGN</strain>
    </source>
</reference>
<dbReference type="RefSeq" id="WP_035887782.1">
    <property type="nucleotide sequence ID" value="NZ_JNCF01000009.1"/>
</dbReference>